<accession>A0A976R7I1</accession>
<evidence type="ECO:0000313" key="1">
    <source>
        <dbReference type="EMBL" id="UPW41322.1"/>
    </source>
</evidence>
<sequence>MLLSKSRYSLNQLKSLGYCTTYCNNQVDLRTEDSRSKIQQIVFGQFKNVIDVIFSSSDGSLDFSPSSLITENTPDSVRLFLQNFLFQNVTPARSAPDDASALDMLIPRSVQTSSELVPYLNKIRSYVYDGLHRSETPVES</sequence>
<reference evidence="1" key="1">
    <citation type="submission" date="2022-02" db="EMBL/GenBank/DDBJ databases">
        <title>Towards deciphering the DNA virus diversity associated with rodent species in the families Cricetidae and Heteromyidae.</title>
        <authorList>
            <person name="Lund M."/>
            <person name="Larsen B.B."/>
            <person name="Gryseels S."/>
            <person name="Kraberger S."/>
            <person name="Rowsey D.M."/>
            <person name="Steger L."/>
            <person name="Yule K.M."/>
            <person name="Upham N.S."/>
            <person name="Worobey M."/>
            <person name="Van Doorslaer K."/>
            <person name="Varsani A."/>
        </authorList>
    </citation>
    <scope>NUCLEOTIDE SEQUENCE</scope>
    <source>
        <strain evidence="1">UA08Rod_4124</strain>
    </source>
</reference>
<dbReference type="EMBL" id="OM869576">
    <property type="protein sequence ID" value="UPW41322.1"/>
    <property type="molecule type" value="Genomic_DNA"/>
</dbReference>
<protein>
    <submittedName>
        <fullName evidence="1">Uncharacterized protein</fullName>
    </submittedName>
</protein>
<organism evidence="1">
    <name type="scientific">Sigmofec virus UA08Rod_4124</name>
    <dbReference type="NCBI Taxonomy" id="2929395"/>
    <lineage>
        <taxon>Viruses</taxon>
        <taxon>Monodnaviria</taxon>
        <taxon>Sangervirae</taxon>
        <taxon>Phixviricota</taxon>
        <taxon>Malgrandaviricetes</taxon>
        <taxon>Petitvirales</taxon>
        <taxon>Microviridae</taxon>
    </lineage>
</organism>
<proteinExistence type="predicted"/>
<name>A0A976R7I1_9VIRU</name>